<evidence type="ECO:0000313" key="4">
    <source>
        <dbReference type="EMBL" id="OAX33919.1"/>
    </source>
</evidence>
<protein>
    <submittedName>
        <fullName evidence="4">WD40 repeat-like protein</fullName>
    </submittedName>
</protein>
<evidence type="ECO:0000256" key="1">
    <source>
        <dbReference type="ARBA" id="ARBA00022574"/>
    </source>
</evidence>
<dbReference type="PROSITE" id="PS50294">
    <property type="entry name" value="WD_REPEATS_REGION"/>
    <property type="match status" value="3"/>
</dbReference>
<dbReference type="AlphaFoldDB" id="A0A1B7MMW1"/>
<evidence type="ECO:0000313" key="5">
    <source>
        <dbReference type="Proteomes" id="UP000092154"/>
    </source>
</evidence>
<evidence type="ECO:0000256" key="3">
    <source>
        <dbReference type="PROSITE-ProRule" id="PRU00221"/>
    </source>
</evidence>
<organism evidence="4 5">
    <name type="scientific">Rhizopogon vinicolor AM-OR11-026</name>
    <dbReference type="NCBI Taxonomy" id="1314800"/>
    <lineage>
        <taxon>Eukaryota</taxon>
        <taxon>Fungi</taxon>
        <taxon>Dikarya</taxon>
        <taxon>Basidiomycota</taxon>
        <taxon>Agaricomycotina</taxon>
        <taxon>Agaricomycetes</taxon>
        <taxon>Agaricomycetidae</taxon>
        <taxon>Boletales</taxon>
        <taxon>Suillineae</taxon>
        <taxon>Rhizopogonaceae</taxon>
        <taxon>Rhizopogon</taxon>
    </lineage>
</organism>
<feature type="repeat" description="WD" evidence="3">
    <location>
        <begin position="35"/>
        <end position="76"/>
    </location>
</feature>
<dbReference type="GO" id="GO:0005730">
    <property type="term" value="C:nucleolus"/>
    <property type="evidence" value="ECO:0007669"/>
    <property type="project" value="UniProtKB-SubCell"/>
</dbReference>
<reference evidence="4 5" key="1">
    <citation type="submission" date="2016-06" db="EMBL/GenBank/DDBJ databases">
        <title>Comparative genomics of the ectomycorrhizal sister species Rhizopogon vinicolor and Rhizopogon vesiculosus (Basidiomycota: Boletales) reveals a divergence of the mating type B locus.</title>
        <authorList>
            <consortium name="DOE Joint Genome Institute"/>
            <person name="Mujic A.B."/>
            <person name="Kuo A."/>
            <person name="Tritt A."/>
            <person name="Lipzen A."/>
            <person name="Chen C."/>
            <person name="Johnson J."/>
            <person name="Sharma A."/>
            <person name="Barry K."/>
            <person name="Grigoriev I.V."/>
            <person name="Spatafora J.W."/>
        </authorList>
    </citation>
    <scope>NUCLEOTIDE SEQUENCE [LARGE SCALE GENOMIC DNA]</scope>
    <source>
        <strain evidence="4 5">AM-OR11-026</strain>
    </source>
</reference>
<dbReference type="PROSITE" id="PS00678">
    <property type="entry name" value="WD_REPEATS_1"/>
    <property type="match status" value="1"/>
</dbReference>
<feature type="repeat" description="WD" evidence="3">
    <location>
        <begin position="125"/>
        <end position="166"/>
    </location>
</feature>
<dbReference type="PRINTS" id="PR00320">
    <property type="entry name" value="GPROTEINBRPT"/>
</dbReference>
<dbReference type="EMBL" id="KV448684">
    <property type="protein sequence ID" value="OAX33919.1"/>
    <property type="molecule type" value="Genomic_DNA"/>
</dbReference>
<sequence length="295" mass="32038">MAPGSTQPSVTVHKLVEVMTLEDEKQIIAYLPDGKREKNSYVNSICYFPNGKQMISGSSDKSIRRWDLHEGKEIGEARIICEQEVFAVAVSRDGRWIVAGGGDLSYDGPGELKASEVETGMVKTLQGHSRTVTCIDISMDNELVASGSTDSTARIWDLDTGELVAGPFECVDRSWVEAVRFSQDSKKLAVKSYGKCLEVWDLEAQKLDVRVGKPSGGVIPGAPVFWTKKDTTIVAAFSFTVESPTTIYEFDSSTLETVGAPFKAHTKLVDGLALSFDCALLASASDDTIKLWAAP</sequence>
<name>A0A1B7MMW1_9AGAM</name>
<dbReference type="Pfam" id="PF00400">
    <property type="entry name" value="WD40"/>
    <property type="match status" value="4"/>
</dbReference>
<dbReference type="InterPro" id="IPR001680">
    <property type="entry name" value="WD40_rpt"/>
</dbReference>
<feature type="repeat" description="WD" evidence="3">
    <location>
        <begin position="262"/>
        <end position="295"/>
    </location>
</feature>
<dbReference type="SMART" id="SM00320">
    <property type="entry name" value="WD40"/>
    <property type="match status" value="5"/>
</dbReference>
<dbReference type="InterPro" id="IPR036322">
    <property type="entry name" value="WD40_repeat_dom_sf"/>
</dbReference>
<keyword evidence="5" id="KW-1185">Reference proteome</keyword>
<dbReference type="PROSITE" id="PS50082">
    <property type="entry name" value="WD_REPEATS_2"/>
    <property type="match status" value="3"/>
</dbReference>
<keyword evidence="1 3" id="KW-0853">WD repeat</keyword>
<gene>
    <name evidence="4" type="ORF">K503DRAFT_483364</name>
</gene>
<keyword evidence="2" id="KW-0677">Repeat</keyword>
<dbReference type="PANTHER" id="PTHR19848:SF8">
    <property type="entry name" value="F-BOX AND WD REPEAT DOMAIN CONTAINING 7"/>
    <property type="match status" value="1"/>
</dbReference>
<dbReference type="OrthoDB" id="2686672at2759"/>
<dbReference type="GO" id="GO:0000027">
    <property type="term" value="P:ribosomal large subunit assembly"/>
    <property type="evidence" value="ECO:0007669"/>
    <property type="project" value="TreeGrafter"/>
</dbReference>
<dbReference type="InterPro" id="IPR020472">
    <property type="entry name" value="WD40_PAC1"/>
</dbReference>
<dbReference type="SUPFAM" id="SSF50978">
    <property type="entry name" value="WD40 repeat-like"/>
    <property type="match status" value="1"/>
</dbReference>
<accession>A0A1B7MMW1</accession>
<dbReference type="Proteomes" id="UP000092154">
    <property type="component" value="Unassembled WGS sequence"/>
</dbReference>
<dbReference type="InterPro" id="IPR019775">
    <property type="entry name" value="WD40_repeat_CS"/>
</dbReference>
<dbReference type="Gene3D" id="2.130.10.10">
    <property type="entry name" value="YVTN repeat-like/Quinoprotein amine dehydrogenase"/>
    <property type="match status" value="2"/>
</dbReference>
<evidence type="ECO:0000256" key="2">
    <source>
        <dbReference type="ARBA" id="ARBA00022737"/>
    </source>
</evidence>
<dbReference type="InterPro" id="IPR015943">
    <property type="entry name" value="WD40/YVTN_repeat-like_dom_sf"/>
</dbReference>
<dbReference type="STRING" id="1314800.A0A1B7MMW1"/>
<dbReference type="InParanoid" id="A0A1B7MMW1"/>
<proteinExistence type="predicted"/>
<dbReference type="PANTHER" id="PTHR19848">
    <property type="entry name" value="WD40 REPEAT PROTEIN"/>
    <property type="match status" value="1"/>
</dbReference>